<name>A9U827_PHYPA</name>
<gene>
    <name evidence="1" type="ORF">PHYPADRAFT_104186</name>
</gene>
<dbReference type="HOGENOM" id="CLU_1167547_0_0_1"/>
<accession>A9U827</accession>
<protein>
    <submittedName>
        <fullName evidence="1">Predicted protein</fullName>
    </submittedName>
</protein>
<proteinExistence type="predicted"/>
<evidence type="ECO:0000313" key="1">
    <source>
        <dbReference type="EMBL" id="EDQ48176.1"/>
    </source>
</evidence>
<reference evidence="1" key="1">
    <citation type="journal article" date="2008" name="Science">
        <title>The Physcomitrella genome reveals evolutionary insights into the conquest of land by plants.</title>
        <authorList>
            <person name="Rensing S."/>
            <person name="Lang D."/>
            <person name="Zimmer A."/>
            <person name="Terry A."/>
            <person name="Salamov A."/>
            <person name="Shapiro H."/>
            <person name="Nishiyama T."/>
            <person name="Perroud P.-F."/>
            <person name="Lindquist E."/>
            <person name="Kamisugi Y."/>
            <person name="Tanahashi T."/>
            <person name="Sakakibara K."/>
            <person name="Fujita T."/>
            <person name="Oishi K."/>
            <person name="Shin-I T."/>
            <person name="Kuroki Y."/>
            <person name="Toyoda A."/>
            <person name="Suzuki Y."/>
            <person name="Hashimoto A."/>
            <person name="Yamaguchi K."/>
            <person name="Sugano A."/>
            <person name="Kohara Y."/>
            <person name="Fujiyama A."/>
            <person name="Anterola A."/>
            <person name="Aoki S."/>
            <person name="Ashton N."/>
            <person name="Barbazuk W.B."/>
            <person name="Barker E."/>
            <person name="Bennetzen J."/>
            <person name="Bezanilla M."/>
            <person name="Blankenship R."/>
            <person name="Cho S.H."/>
            <person name="Dutcher S."/>
            <person name="Estelle M."/>
            <person name="Fawcett J.A."/>
            <person name="Gundlach H."/>
            <person name="Hanada K."/>
            <person name="Heyl A."/>
            <person name="Hicks K.A."/>
            <person name="Hugh J."/>
            <person name="Lohr M."/>
            <person name="Mayer K."/>
            <person name="Melkozernov A."/>
            <person name="Murata T."/>
            <person name="Nelson D."/>
            <person name="Pils B."/>
            <person name="Prigge M."/>
            <person name="Reiss B."/>
            <person name="Renner T."/>
            <person name="Rombauts S."/>
            <person name="Rushton P."/>
            <person name="Sanderfoot A."/>
            <person name="Schween G."/>
            <person name="Shiu S.-H."/>
            <person name="Stueber K."/>
            <person name="Theodoulou F.L."/>
            <person name="Tu H."/>
            <person name="Van de Peer Y."/>
            <person name="Verrier P.J."/>
            <person name="Waters E."/>
            <person name="Wood A."/>
            <person name="Yang L."/>
            <person name="Cove D."/>
            <person name="Cuming A."/>
            <person name="Hasebe M."/>
            <person name="Lucas S."/>
            <person name="Mishler D.B."/>
            <person name="Reski R."/>
            <person name="Grigoriev I."/>
            <person name="Quatrano R.S."/>
            <person name="Boore J.L."/>
        </authorList>
    </citation>
    <scope>NUCLEOTIDE SEQUENCE [LARGE SCALE GENOMIC DNA]</scope>
</reference>
<sequence>MKDGRIEAEGSLAELLESSTEMQLLWQGELTDSSEAGEQTDSKNETVKKLIRPPVAGHHEEREQLDAVFVVPFARASSRIRPHGIQPGLVRRGSHGADAERGEKGAAVIRTDDASVQLVSVLDGARVAVHLAFDPAVHLVQLIQGPVVAGHQVIGRNPPRRTAGIIGVGAVGRIFQEVGRRRLVRASRVDDKVGQQSRRCTVICINRIDNGVGFINDLGPPGITGSLLERLQMVQHEV</sequence>
<organism>
    <name type="scientific">Physcomitrium patens</name>
    <name type="common">Spreading-leaved earth moss</name>
    <name type="synonym">Physcomitrella patens</name>
    <dbReference type="NCBI Taxonomy" id="3218"/>
    <lineage>
        <taxon>Eukaryota</taxon>
        <taxon>Viridiplantae</taxon>
        <taxon>Streptophyta</taxon>
        <taxon>Embryophyta</taxon>
        <taxon>Bryophyta</taxon>
        <taxon>Bryophytina</taxon>
        <taxon>Bryopsida</taxon>
        <taxon>Funariidae</taxon>
        <taxon>Funariales</taxon>
        <taxon>Funariaceae</taxon>
        <taxon>Physcomitrium</taxon>
    </lineage>
</organism>
<dbReference type="AlphaFoldDB" id="A9U827"/>
<dbReference type="EMBL" id="DS546780">
    <property type="protein sequence ID" value="EDQ48176.1"/>
    <property type="molecule type" value="Genomic_DNA"/>
</dbReference>